<evidence type="ECO:0000313" key="8">
    <source>
        <dbReference type="EMBL" id="MBO8436184.1"/>
    </source>
</evidence>
<gene>
    <name evidence="8" type="ORF">IAA97_04325</name>
</gene>
<keyword evidence="1" id="KW-0813">Transport</keyword>
<dbReference type="GO" id="GO:0022900">
    <property type="term" value="P:electron transport chain"/>
    <property type="evidence" value="ECO:0007669"/>
    <property type="project" value="InterPro"/>
</dbReference>
<evidence type="ECO:0000256" key="6">
    <source>
        <dbReference type="SAM" id="SignalP"/>
    </source>
</evidence>
<dbReference type="PANTHER" id="PTHR36118">
    <property type="entry name" value="ION-TRANSLOCATING OXIDOREDUCTASE COMPLEX SUBUNIT G"/>
    <property type="match status" value="1"/>
</dbReference>
<keyword evidence="2" id="KW-0597">Phosphoprotein</keyword>
<dbReference type="GO" id="GO:0009055">
    <property type="term" value="F:electron transfer activity"/>
    <property type="evidence" value="ECO:0007669"/>
    <property type="project" value="InterPro"/>
</dbReference>
<organism evidence="8 9">
    <name type="scientific">Candidatus Ornithospirochaeta stercoripullorum</name>
    <dbReference type="NCBI Taxonomy" id="2840899"/>
    <lineage>
        <taxon>Bacteria</taxon>
        <taxon>Pseudomonadati</taxon>
        <taxon>Spirochaetota</taxon>
        <taxon>Spirochaetia</taxon>
        <taxon>Spirochaetales</taxon>
        <taxon>Spirochaetaceae</taxon>
        <taxon>Spirochaetaceae incertae sedis</taxon>
        <taxon>Candidatus Ornithospirochaeta</taxon>
    </lineage>
</organism>
<feature type="signal peptide" evidence="6">
    <location>
        <begin position="1"/>
        <end position="22"/>
    </location>
</feature>
<feature type="domain" description="FMN-binding" evidence="7">
    <location>
        <begin position="88"/>
        <end position="177"/>
    </location>
</feature>
<dbReference type="EMBL" id="JADIMT010000053">
    <property type="protein sequence ID" value="MBO8436184.1"/>
    <property type="molecule type" value="Genomic_DNA"/>
</dbReference>
<comment type="caution">
    <text evidence="8">The sequence shown here is derived from an EMBL/GenBank/DDBJ whole genome shotgun (WGS) entry which is preliminary data.</text>
</comment>
<evidence type="ECO:0000256" key="5">
    <source>
        <dbReference type="ARBA" id="ARBA00022982"/>
    </source>
</evidence>
<dbReference type="InterPro" id="IPR007329">
    <property type="entry name" value="FMN-bd"/>
</dbReference>
<keyword evidence="3" id="KW-0285">Flavoprotein</keyword>
<dbReference type="Proteomes" id="UP000823615">
    <property type="component" value="Unassembled WGS sequence"/>
</dbReference>
<name>A0A9D9E313_9SPIO</name>
<reference evidence="8" key="1">
    <citation type="submission" date="2020-10" db="EMBL/GenBank/DDBJ databases">
        <authorList>
            <person name="Gilroy R."/>
        </authorList>
    </citation>
    <scope>NUCLEOTIDE SEQUENCE</scope>
    <source>
        <strain evidence="8">7293</strain>
    </source>
</reference>
<evidence type="ECO:0000256" key="2">
    <source>
        <dbReference type="ARBA" id="ARBA00022553"/>
    </source>
</evidence>
<keyword evidence="6" id="KW-0732">Signal</keyword>
<keyword evidence="5" id="KW-0249">Electron transport</keyword>
<accession>A0A9D9E313</accession>
<dbReference type="GO" id="GO:0005886">
    <property type="term" value="C:plasma membrane"/>
    <property type="evidence" value="ECO:0007669"/>
    <property type="project" value="InterPro"/>
</dbReference>
<reference evidence="8" key="2">
    <citation type="journal article" date="2021" name="PeerJ">
        <title>Extensive microbial diversity within the chicken gut microbiome revealed by metagenomics and culture.</title>
        <authorList>
            <person name="Gilroy R."/>
            <person name="Ravi A."/>
            <person name="Getino M."/>
            <person name="Pursley I."/>
            <person name="Horton D.L."/>
            <person name="Alikhan N.F."/>
            <person name="Baker D."/>
            <person name="Gharbi K."/>
            <person name="Hall N."/>
            <person name="Watson M."/>
            <person name="Adriaenssens E.M."/>
            <person name="Foster-Nyarko E."/>
            <person name="Jarju S."/>
            <person name="Secka A."/>
            <person name="Antonio M."/>
            <person name="Oren A."/>
            <person name="Chaudhuri R.R."/>
            <person name="La Ragione R."/>
            <person name="Hildebrand F."/>
            <person name="Pallen M.J."/>
        </authorList>
    </citation>
    <scope>NUCLEOTIDE SEQUENCE</scope>
    <source>
        <strain evidence="8">7293</strain>
    </source>
</reference>
<feature type="chain" id="PRO_5038802331" evidence="6">
    <location>
        <begin position="23"/>
        <end position="184"/>
    </location>
</feature>
<sequence length="184" mass="18951">MTRYIRTAVILFLICAVCTALCALVNEITAPRIAANVEGDRITALQDVSAGYSIGDEVAVDEGGINYYIPLTDGSELAGYIVEMATSGYGGAMTVIASYSIDGSVLQAKLMADSETPGLGKKAEEAWYMEMFQGLGGSEPLPESKSDLSAENNAAVSGASITFSGVSSALINGSQFVKGLGGAV</sequence>
<dbReference type="GO" id="GO:0010181">
    <property type="term" value="F:FMN binding"/>
    <property type="evidence" value="ECO:0007669"/>
    <property type="project" value="InterPro"/>
</dbReference>
<evidence type="ECO:0000256" key="1">
    <source>
        <dbReference type="ARBA" id="ARBA00022448"/>
    </source>
</evidence>
<dbReference type="Pfam" id="PF04205">
    <property type="entry name" value="FMN_bind"/>
    <property type="match status" value="1"/>
</dbReference>
<proteinExistence type="predicted"/>
<protein>
    <submittedName>
        <fullName evidence="8">FMN-binding protein</fullName>
    </submittedName>
</protein>
<dbReference type="InterPro" id="IPR010209">
    <property type="entry name" value="Ion_transpt_RnfG/RsxG"/>
</dbReference>
<dbReference type="AlphaFoldDB" id="A0A9D9E313"/>
<evidence type="ECO:0000313" key="9">
    <source>
        <dbReference type="Proteomes" id="UP000823615"/>
    </source>
</evidence>
<dbReference type="SMART" id="SM00900">
    <property type="entry name" value="FMN_bind"/>
    <property type="match status" value="1"/>
</dbReference>
<evidence type="ECO:0000259" key="7">
    <source>
        <dbReference type="SMART" id="SM00900"/>
    </source>
</evidence>
<keyword evidence="4" id="KW-0288">FMN</keyword>
<dbReference type="PANTHER" id="PTHR36118:SF1">
    <property type="entry name" value="ION-TRANSLOCATING OXIDOREDUCTASE COMPLEX SUBUNIT G"/>
    <property type="match status" value="1"/>
</dbReference>
<evidence type="ECO:0000256" key="4">
    <source>
        <dbReference type="ARBA" id="ARBA00022643"/>
    </source>
</evidence>
<evidence type="ECO:0000256" key="3">
    <source>
        <dbReference type="ARBA" id="ARBA00022630"/>
    </source>
</evidence>